<comment type="caution">
    <text evidence="2">The sequence shown here is derived from an EMBL/GenBank/DDBJ whole genome shotgun (WGS) entry which is preliminary data.</text>
</comment>
<sequence length="603" mass="69140">MYLEDVETTFNRSQRNNDGGVRKEKLSVFAQIARPFGDPVKGESFTKKDMEIAHWFILNNCDDALPYLEEHEQLMKREHPSHLYAKKHRDLFPSWFHTHMNKLKALNSPSYDEELYNLARGPLHVELFSGCHVNGIKFLGPTRDDKLSTQNSGVHVPGAGDSEDIDFYSKLTSVVQLLYKDRWKNSRLYLWGLPVDFHCICLCYKLQFQNPFILLVEFCIAIQEQHSINVCDSLKVLRNGALEMASSGRWATEWEEHAKALILEVIFFFFHSSLMIMTTSVCNLMFCFCSPSLLAGNFVDPVIDSLPRNKGISDRENILLVILKILLIDLAYFVWRVNSFWLVCKETGWDISHNLPCEIRLITRRRSVSNAPPALSASTAPAMKIPKETKRLVRHELSVIYDLEDISLEVMTYLEETLANRYKNWKKIARLHVPSELKDRPDDWEWLCKHFTDPKFVKKSIAGQKARESKTLPHHSGSKPFLYRLQTRRQEVSKFPAIDMFKDVYVRPGYYGGKEHFCSPRSNIAASLRDPDRGRGSDNPKDPGRADEGAAEGPGRGDKVLCRGVERPCTSHTNVRPSNLTTSTSSWSTFDLRATSPCRYLVA</sequence>
<proteinExistence type="predicted"/>
<dbReference type="Proteomes" id="UP000327157">
    <property type="component" value="Chromosome 4"/>
</dbReference>
<reference evidence="2 3" key="1">
    <citation type="submission" date="2019-09" db="EMBL/GenBank/DDBJ databases">
        <authorList>
            <person name="Ou C."/>
        </authorList>
    </citation>
    <scope>NUCLEOTIDE SEQUENCE [LARGE SCALE GENOMIC DNA]</scope>
    <source>
        <strain evidence="2">S2</strain>
        <tissue evidence="2">Leaf</tissue>
    </source>
</reference>
<keyword evidence="3" id="KW-1185">Reference proteome</keyword>
<evidence type="ECO:0000256" key="1">
    <source>
        <dbReference type="SAM" id="MobiDB-lite"/>
    </source>
</evidence>
<organism evidence="2 3">
    <name type="scientific">Pyrus ussuriensis x Pyrus communis</name>
    <dbReference type="NCBI Taxonomy" id="2448454"/>
    <lineage>
        <taxon>Eukaryota</taxon>
        <taxon>Viridiplantae</taxon>
        <taxon>Streptophyta</taxon>
        <taxon>Embryophyta</taxon>
        <taxon>Tracheophyta</taxon>
        <taxon>Spermatophyta</taxon>
        <taxon>Magnoliopsida</taxon>
        <taxon>eudicotyledons</taxon>
        <taxon>Gunneridae</taxon>
        <taxon>Pentapetalae</taxon>
        <taxon>rosids</taxon>
        <taxon>fabids</taxon>
        <taxon>Rosales</taxon>
        <taxon>Rosaceae</taxon>
        <taxon>Amygdaloideae</taxon>
        <taxon>Maleae</taxon>
        <taxon>Pyrus</taxon>
    </lineage>
</organism>
<protein>
    <submittedName>
        <fullName evidence="2">Uncharacterized protein</fullName>
    </submittedName>
</protein>
<reference evidence="3" key="2">
    <citation type="submission" date="2019-10" db="EMBL/GenBank/DDBJ databases">
        <title>A de novo genome assembly of a pear dwarfing rootstock.</title>
        <authorList>
            <person name="Wang F."/>
            <person name="Wang J."/>
            <person name="Li S."/>
            <person name="Zhang Y."/>
            <person name="Fang M."/>
            <person name="Ma L."/>
            <person name="Zhao Y."/>
            <person name="Jiang S."/>
        </authorList>
    </citation>
    <scope>NUCLEOTIDE SEQUENCE [LARGE SCALE GENOMIC DNA]</scope>
</reference>
<feature type="region of interest" description="Disordered" evidence="1">
    <location>
        <begin position="522"/>
        <end position="561"/>
    </location>
</feature>
<gene>
    <name evidence="2" type="ORF">D8674_024302</name>
</gene>
<evidence type="ECO:0000313" key="2">
    <source>
        <dbReference type="EMBL" id="KAB2622120.1"/>
    </source>
</evidence>
<reference evidence="2 3" key="3">
    <citation type="submission" date="2019-11" db="EMBL/GenBank/DDBJ databases">
        <title>A de novo genome assembly of a pear dwarfing rootstock.</title>
        <authorList>
            <person name="Wang F."/>
            <person name="Wang J."/>
            <person name="Li S."/>
            <person name="Zhang Y."/>
            <person name="Fang M."/>
            <person name="Ma L."/>
            <person name="Zhao Y."/>
            <person name="Jiang S."/>
        </authorList>
    </citation>
    <scope>NUCLEOTIDE SEQUENCE [LARGE SCALE GENOMIC DNA]</scope>
    <source>
        <strain evidence="2">S2</strain>
        <tissue evidence="2">Leaf</tissue>
    </source>
</reference>
<dbReference type="OrthoDB" id="1166263at2759"/>
<accession>A0A5N5H9L9</accession>
<feature type="compositionally biased region" description="Basic and acidic residues" evidence="1">
    <location>
        <begin position="529"/>
        <end position="548"/>
    </location>
</feature>
<dbReference type="AlphaFoldDB" id="A0A5N5H9L9"/>
<evidence type="ECO:0000313" key="3">
    <source>
        <dbReference type="Proteomes" id="UP000327157"/>
    </source>
</evidence>
<name>A0A5N5H9L9_9ROSA</name>
<dbReference type="EMBL" id="SMOL01000231">
    <property type="protein sequence ID" value="KAB2622120.1"/>
    <property type="molecule type" value="Genomic_DNA"/>
</dbReference>
<dbReference type="PANTHER" id="PTHR48258">
    <property type="entry name" value="DUF4218 DOMAIN-CONTAINING PROTEIN-RELATED"/>
    <property type="match status" value="1"/>
</dbReference>